<reference evidence="2 3" key="1">
    <citation type="submission" date="2007-01" db="EMBL/GenBank/DDBJ databases">
        <authorList>
            <person name="Haygood M."/>
            <person name="Podell S."/>
            <person name="Anderson C."/>
            <person name="Hopkinson B."/>
            <person name="Roe K."/>
            <person name="Barbeau K."/>
            <person name="Gaasterland T."/>
            <person name="Ferriera S."/>
            <person name="Johnson J."/>
            <person name="Kravitz S."/>
            <person name="Beeson K."/>
            <person name="Sutton G."/>
            <person name="Rogers Y.-H."/>
            <person name="Friedman R."/>
            <person name="Frazier M."/>
            <person name="Venter J.C."/>
        </authorList>
    </citation>
    <scope>NUCLEOTIDE SEQUENCE [LARGE SCALE GENOMIC DNA]</scope>
    <source>
        <strain evidence="2 3">ATCC 23134</strain>
    </source>
</reference>
<dbReference type="EMBL" id="AAWS01000040">
    <property type="protein sequence ID" value="EAY25962.1"/>
    <property type="molecule type" value="Genomic_DNA"/>
</dbReference>
<comment type="caution">
    <text evidence="2">The sequence shown here is derived from an EMBL/GenBank/DDBJ whole genome shotgun (WGS) entry which is preliminary data.</text>
</comment>
<dbReference type="OrthoDB" id="292792at2"/>
<feature type="compositionally biased region" description="Basic residues" evidence="1">
    <location>
        <begin position="54"/>
        <end position="66"/>
    </location>
</feature>
<sequence length="546" mass="59440">MHIHGKNTEQPVNATEAQAKPKEAGTHQSPQGKNAPLQAKQRPLQRHQDPPPHNAKHQPVQRKAAKKSGDIAQVMGQQYGVDTSGLEFNHNSSFPGKVGAEATIQGNKIDFAPGKDSEANIKHEVGHAIDNAKHGTPKGDKVVNGQKVDTTREAAADKMMNAPLQRKEATDNAPQVGKTEGALQLKTADELLPRVKTLERYNARVLLRSGANIRLTFSLFTGYAYQISLGGTSPDKADAIKRISGFIAESGIGASGSSDFMSKKDIEALAEEAEGGIGIDRAGVTKGSLGEQAPTTGRLKKGQRSVKDKIALVKGKFEPYLVAVNCTYGKGKAKKQLTIRYNFAQESYGYVTAIIDEEVYSEMVPGGIPRNRKDRSLDYGSMLEDETFAHSKGMDQAHILNAFDQNHEKTGNRNLMDIVNQSPRNQTDAGDAASLAMHREHFDSIAKLAGEGPRFQCVRDNMEYLSSQTRFVARNTGKGGGFLAITFEDLAAYWRELGNAYDIPDSAVAAMLNHFYQNPKEGDAKKNARCIQAIEELQGGDILLRE</sequence>
<evidence type="ECO:0000313" key="3">
    <source>
        <dbReference type="Proteomes" id="UP000004095"/>
    </source>
</evidence>
<dbReference type="AlphaFoldDB" id="A1ZUE3"/>
<feature type="region of interest" description="Disordered" evidence="1">
    <location>
        <begin position="1"/>
        <end position="69"/>
    </location>
</feature>
<dbReference type="RefSeq" id="WP_002701739.1">
    <property type="nucleotide sequence ID" value="NZ_AAWS01000040.1"/>
</dbReference>
<evidence type="ECO:0000256" key="1">
    <source>
        <dbReference type="SAM" id="MobiDB-lite"/>
    </source>
</evidence>
<proteinExistence type="predicted"/>
<keyword evidence="3" id="KW-1185">Reference proteome</keyword>
<accession>A1ZUE3</accession>
<protein>
    <recommendedName>
        <fullName evidence="4">DUF4157 domain-containing protein</fullName>
    </recommendedName>
</protein>
<name>A1ZUE3_MICM2</name>
<evidence type="ECO:0008006" key="4">
    <source>
        <dbReference type="Google" id="ProtNLM"/>
    </source>
</evidence>
<evidence type="ECO:0000313" key="2">
    <source>
        <dbReference type="EMBL" id="EAY25962.1"/>
    </source>
</evidence>
<organism evidence="2 3">
    <name type="scientific">Microscilla marina ATCC 23134</name>
    <dbReference type="NCBI Taxonomy" id="313606"/>
    <lineage>
        <taxon>Bacteria</taxon>
        <taxon>Pseudomonadati</taxon>
        <taxon>Bacteroidota</taxon>
        <taxon>Cytophagia</taxon>
        <taxon>Cytophagales</taxon>
        <taxon>Microscillaceae</taxon>
        <taxon>Microscilla</taxon>
    </lineage>
</organism>
<gene>
    <name evidence="2" type="ORF">M23134_07111</name>
</gene>
<dbReference type="Proteomes" id="UP000004095">
    <property type="component" value="Unassembled WGS sequence"/>
</dbReference>